<evidence type="ECO:0000313" key="2">
    <source>
        <dbReference type="Proteomes" id="UP000325576"/>
    </source>
</evidence>
<comment type="caution">
    <text evidence="1">The sequence shown here is derived from an EMBL/GenBank/DDBJ whole genome shotgun (WGS) entry which is preliminary data.</text>
</comment>
<dbReference type="GO" id="GO:0004674">
    <property type="term" value="F:protein serine/threonine kinase activity"/>
    <property type="evidence" value="ECO:0007669"/>
    <property type="project" value="UniProtKB-KW"/>
</dbReference>
<dbReference type="AlphaFoldDB" id="A0A5N5E0Y5"/>
<name>A0A5N5E0Y5_RHOER</name>
<feature type="non-terminal residue" evidence="1">
    <location>
        <position position="1"/>
    </location>
</feature>
<dbReference type="SUPFAM" id="SSF158745">
    <property type="entry name" value="LanC-like"/>
    <property type="match status" value="1"/>
</dbReference>
<reference evidence="1 2" key="1">
    <citation type="journal article" date="2017" name="Poromechanics V (2013)">
        <title>Genomic Characterization of the Arsenic-Tolerant Actinobacterium, &lt;i&gt;Rhodococcus erythropolis&lt;/i&gt; S43.</title>
        <authorList>
            <person name="Retamal-Morales G."/>
            <person name="Mehnert M."/>
            <person name="Schwabe R."/>
            <person name="Tischler D."/>
            <person name="Schloemann M."/>
            <person name="Levican G.J."/>
        </authorList>
    </citation>
    <scope>NUCLEOTIDE SEQUENCE [LARGE SCALE GENOMIC DNA]</scope>
    <source>
        <strain evidence="1 2">S43</strain>
    </source>
</reference>
<protein>
    <submittedName>
        <fullName evidence="1">Serine/threonine protein kinase</fullName>
    </submittedName>
</protein>
<proteinExistence type="predicted"/>
<keyword evidence="1" id="KW-0808">Transferase</keyword>
<dbReference type="Gene3D" id="1.50.10.10">
    <property type="match status" value="1"/>
</dbReference>
<keyword evidence="1" id="KW-0418">Kinase</keyword>
<gene>
    <name evidence="1" type="ORF">BS297_23210</name>
</gene>
<organism evidence="1 2">
    <name type="scientific">Rhodococcus erythropolis</name>
    <name type="common">Arthrobacter picolinophilus</name>
    <dbReference type="NCBI Taxonomy" id="1833"/>
    <lineage>
        <taxon>Bacteria</taxon>
        <taxon>Bacillati</taxon>
        <taxon>Actinomycetota</taxon>
        <taxon>Actinomycetes</taxon>
        <taxon>Mycobacteriales</taxon>
        <taxon>Nocardiaceae</taxon>
        <taxon>Rhodococcus</taxon>
        <taxon>Rhodococcus erythropolis group</taxon>
    </lineage>
</organism>
<keyword evidence="1" id="KW-0723">Serine/threonine-protein kinase</keyword>
<dbReference type="GO" id="GO:0005975">
    <property type="term" value="P:carbohydrate metabolic process"/>
    <property type="evidence" value="ECO:0007669"/>
    <property type="project" value="InterPro"/>
</dbReference>
<dbReference type="InterPro" id="IPR012341">
    <property type="entry name" value="6hp_glycosidase-like_sf"/>
</dbReference>
<evidence type="ECO:0000313" key="1">
    <source>
        <dbReference type="EMBL" id="KAB2582932.1"/>
    </source>
</evidence>
<dbReference type="Proteomes" id="UP000325576">
    <property type="component" value="Unassembled WGS sequence"/>
</dbReference>
<accession>A0A5N5E0Y5</accession>
<sequence>LSVMQMCPDGSMQLREERRTMPYLGSGSVGVGLVLLQLVRHVDEPRYASALLAIARAAAVEFTAQAGLLNGRAGLILFLGELSKSPYAGADCEQTLAQQFQLLGLHSLNHAGGLHFPGEQNLRLSTDWATGSAGILASLRHTGSATARQSFPLMRASNCHIA</sequence>
<dbReference type="EMBL" id="MRBO01000616">
    <property type="protein sequence ID" value="KAB2582932.1"/>
    <property type="molecule type" value="Genomic_DNA"/>
</dbReference>